<dbReference type="GO" id="GO:0003700">
    <property type="term" value="F:DNA-binding transcription factor activity"/>
    <property type="evidence" value="ECO:0007669"/>
    <property type="project" value="TreeGrafter"/>
</dbReference>
<dbReference type="GeneID" id="78362945"/>
<organism evidence="2 3">
    <name type="scientific">Turicimonas muris</name>
    <dbReference type="NCBI Taxonomy" id="1796652"/>
    <lineage>
        <taxon>Bacteria</taxon>
        <taxon>Pseudomonadati</taxon>
        <taxon>Pseudomonadota</taxon>
        <taxon>Betaproteobacteria</taxon>
        <taxon>Burkholderiales</taxon>
        <taxon>Sutterellaceae</taxon>
        <taxon>Turicimonas</taxon>
    </lineage>
</organism>
<sequence>MKLTTKGRFAVTAMLDIALQAPQEHVTIAEISARRHLSPSYLEQLFGKLRKAGLVEGNRGPKGGYRLAKSSDQIRVDEILDAVDSTLKTSECTKSRAGCDGQGECITFDLWDSLNEEMRKFLHDISLKDLAEKKLLKDQGIQQVKIVKPSKSNCSKK</sequence>
<dbReference type="InterPro" id="IPR036390">
    <property type="entry name" value="WH_DNA-bd_sf"/>
</dbReference>
<dbReference type="SUPFAM" id="SSF46785">
    <property type="entry name" value="Winged helix' DNA-binding domain"/>
    <property type="match status" value="1"/>
</dbReference>
<dbReference type="NCBIfam" id="TIGR00738">
    <property type="entry name" value="rrf2_super"/>
    <property type="match status" value="1"/>
</dbReference>
<keyword evidence="3" id="KW-1185">Reference proteome</keyword>
<dbReference type="InterPro" id="IPR000944">
    <property type="entry name" value="Tscrpt_reg_Rrf2"/>
</dbReference>
<dbReference type="InterPro" id="IPR036388">
    <property type="entry name" value="WH-like_DNA-bd_sf"/>
</dbReference>
<dbReference type="GO" id="GO:0003677">
    <property type="term" value="F:DNA binding"/>
    <property type="evidence" value="ECO:0007669"/>
    <property type="project" value="UniProtKB-KW"/>
</dbReference>
<dbReference type="PROSITE" id="PS51197">
    <property type="entry name" value="HTH_RRF2_2"/>
    <property type="match status" value="1"/>
</dbReference>
<evidence type="ECO:0000313" key="2">
    <source>
        <dbReference type="EMBL" id="OXE50767.1"/>
    </source>
</evidence>
<dbReference type="EMBL" id="NHMP01000001">
    <property type="protein sequence ID" value="OXE50767.1"/>
    <property type="molecule type" value="Genomic_DNA"/>
</dbReference>
<proteinExistence type="predicted"/>
<reference evidence="3" key="1">
    <citation type="submission" date="2017-05" db="EMBL/GenBank/DDBJ databases">
        <title>Improved OligoMM genomes.</title>
        <authorList>
            <person name="Garzetti D."/>
        </authorList>
    </citation>
    <scope>NUCLEOTIDE SEQUENCE [LARGE SCALE GENOMIC DNA]</scope>
    <source>
        <strain evidence="3">YL45</strain>
    </source>
</reference>
<protein>
    <submittedName>
        <fullName evidence="2">DNA-binding protein</fullName>
    </submittedName>
</protein>
<dbReference type="Pfam" id="PF02082">
    <property type="entry name" value="Rrf2"/>
    <property type="match status" value="1"/>
</dbReference>
<dbReference type="AlphaFoldDB" id="A0A227KSE7"/>
<dbReference type="GO" id="GO:0005829">
    <property type="term" value="C:cytosol"/>
    <property type="evidence" value="ECO:0007669"/>
    <property type="project" value="TreeGrafter"/>
</dbReference>
<dbReference type="PANTHER" id="PTHR33221">
    <property type="entry name" value="WINGED HELIX-TURN-HELIX TRANSCRIPTIONAL REGULATOR, RRF2 FAMILY"/>
    <property type="match status" value="1"/>
</dbReference>
<evidence type="ECO:0000313" key="3">
    <source>
        <dbReference type="Proteomes" id="UP000214610"/>
    </source>
</evidence>
<gene>
    <name evidence="2" type="ORF">ADH67_00210</name>
</gene>
<name>A0A227KSE7_9BURK</name>
<evidence type="ECO:0000256" key="1">
    <source>
        <dbReference type="ARBA" id="ARBA00023125"/>
    </source>
</evidence>
<keyword evidence="1 2" id="KW-0238">DNA-binding</keyword>
<dbReference type="Gene3D" id="1.10.10.10">
    <property type="entry name" value="Winged helix-like DNA-binding domain superfamily/Winged helix DNA-binding domain"/>
    <property type="match status" value="1"/>
</dbReference>
<dbReference type="RefSeq" id="WP_066595541.1">
    <property type="nucleotide sequence ID" value="NZ_CAJTBZ010000001.1"/>
</dbReference>
<dbReference type="Proteomes" id="UP000214610">
    <property type="component" value="Unassembled WGS sequence"/>
</dbReference>
<comment type="caution">
    <text evidence="2">The sequence shown here is derived from an EMBL/GenBank/DDBJ whole genome shotgun (WGS) entry which is preliminary data.</text>
</comment>
<dbReference type="PANTHER" id="PTHR33221:SF5">
    <property type="entry name" value="HTH-TYPE TRANSCRIPTIONAL REGULATOR ISCR"/>
    <property type="match status" value="1"/>
</dbReference>
<accession>A0A227KSE7</accession>